<proteinExistence type="predicted"/>
<keyword evidence="4" id="KW-1185">Reference proteome</keyword>
<evidence type="ECO:0000313" key="3">
    <source>
        <dbReference type="EMBL" id="KAJ8443404.1"/>
    </source>
</evidence>
<feature type="transmembrane region" description="Helical" evidence="1">
    <location>
        <begin position="239"/>
        <end position="257"/>
    </location>
</feature>
<dbReference type="Pfam" id="PF03732">
    <property type="entry name" value="Retrotrans_gag"/>
    <property type="match status" value="1"/>
</dbReference>
<dbReference type="PANTHER" id="PTHR32098:SF5">
    <property type="entry name" value="LYCOPENE BETA_EPSILON CYCLASE PROTEIN"/>
    <property type="match status" value="1"/>
</dbReference>
<keyword evidence="1" id="KW-0472">Membrane</keyword>
<evidence type="ECO:0000259" key="2">
    <source>
        <dbReference type="Pfam" id="PF03732"/>
    </source>
</evidence>
<evidence type="ECO:0000313" key="4">
    <source>
        <dbReference type="Proteomes" id="UP001153076"/>
    </source>
</evidence>
<protein>
    <recommendedName>
        <fullName evidence="2">Retrotransposon gag domain-containing protein</fullName>
    </recommendedName>
</protein>
<keyword evidence="1" id="KW-1133">Transmembrane helix</keyword>
<name>A0A9Q1KH54_9CARY</name>
<sequence>MRVSDNNQSSESRIMEELYNQMQLSLEEFKEQQERVNVDETAPQMKVKIASIHMSNKALLWHQSFMKNRQNEGWPGWEEYKTAVLARFGMGPFDDPLAELMKLRQNGTIEQYQEAVQVYRLEVIEEEEGTVIEHEEEIRRGRKPDGVCLVVGSCAHGFGNITTSDVIYSTSATRRIGHSDAQLFWEAFPAGSGPMDRTTYMFTYVDPRPRCPTLEDLLEAYWELMPEYQKDSQLHSHPYAGIVFGILCAGIILGVSLDDLKIVRVIFGIFPTYRDSVVCSYAGEY</sequence>
<reference evidence="3" key="1">
    <citation type="submission" date="2022-04" db="EMBL/GenBank/DDBJ databases">
        <title>Carnegiea gigantea Genome sequencing and assembly v2.</title>
        <authorList>
            <person name="Copetti D."/>
            <person name="Sanderson M.J."/>
            <person name="Burquez A."/>
            <person name="Wojciechowski M.F."/>
        </authorList>
    </citation>
    <scope>NUCLEOTIDE SEQUENCE</scope>
    <source>
        <strain evidence="3">SGP5-SGP5p</strain>
        <tissue evidence="3">Aerial part</tissue>
    </source>
</reference>
<gene>
    <name evidence="3" type="ORF">Cgig2_018837</name>
</gene>
<feature type="domain" description="Retrotransposon gag" evidence="2">
    <location>
        <begin position="48"/>
        <end position="125"/>
    </location>
</feature>
<dbReference type="Proteomes" id="UP001153076">
    <property type="component" value="Unassembled WGS sequence"/>
</dbReference>
<dbReference type="PANTHER" id="PTHR32098">
    <property type="entry name" value="LYCOPENE BETA/EPSILON CYCLASE PROTEIN"/>
    <property type="match status" value="1"/>
</dbReference>
<dbReference type="AlphaFoldDB" id="A0A9Q1KH54"/>
<keyword evidence="1" id="KW-0812">Transmembrane</keyword>
<comment type="caution">
    <text evidence="3">The sequence shown here is derived from an EMBL/GenBank/DDBJ whole genome shotgun (WGS) entry which is preliminary data.</text>
</comment>
<dbReference type="EMBL" id="JAKOGI010000120">
    <property type="protein sequence ID" value="KAJ8443404.1"/>
    <property type="molecule type" value="Genomic_DNA"/>
</dbReference>
<organism evidence="3 4">
    <name type="scientific">Carnegiea gigantea</name>
    <dbReference type="NCBI Taxonomy" id="171969"/>
    <lineage>
        <taxon>Eukaryota</taxon>
        <taxon>Viridiplantae</taxon>
        <taxon>Streptophyta</taxon>
        <taxon>Embryophyta</taxon>
        <taxon>Tracheophyta</taxon>
        <taxon>Spermatophyta</taxon>
        <taxon>Magnoliopsida</taxon>
        <taxon>eudicotyledons</taxon>
        <taxon>Gunneridae</taxon>
        <taxon>Pentapetalae</taxon>
        <taxon>Caryophyllales</taxon>
        <taxon>Cactineae</taxon>
        <taxon>Cactaceae</taxon>
        <taxon>Cactoideae</taxon>
        <taxon>Echinocereeae</taxon>
        <taxon>Carnegiea</taxon>
    </lineage>
</organism>
<evidence type="ECO:0000256" key="1">
    <source>
        <dbReference type="SAM" id="Phobius"/>
    </source>
</evidence>
<accession>A0A9Q1KH54</accession>
<dbReference type="OrthoDB" id="4211at2759"/>
<dbReference type="InterPro" id="IPR005162">
    <property type="entry name" value="Retrotrans_gag_dom"/>
</dbReference>